<name>A0A939H7N2_9CLOT</name>
<protein>
    <submittedName>
        <fullName evidence="2">Uncharacterized protein</fullName>
    </submittedName>
</protein>
<keyword evidence="1" id="KW-0812">Transmembrane</keyword>
<dbReference type="Proteomes" id="UP000664218">
    <property type="component" value="Unassembled WGS sequence"/>
</dbReference>
<reference evidence="2" key="1">
    <citation type="submission" date="2021-03" db="EMBL/GenBank/DDBJ databases">
        <title>Proteiniclasticum marinus sp. nov., isolated from tidal flat sediment.</title>
        <authorList>
            <person name="Namirimu T."/>
            <person name="Yang J.-A."/>
            <person name="Yang S.-H."/>
            <person name="Kim Y.-J."/>
            <person name="Kwon K.K."/>
        </authorList>
    </citation>
    <scope>NUCLEOTIDE SEQUENCE</scope>
    <source>
        <strain evidence="2">SCR006</strain>
    </source>
</reference>
<keyword evidence="3" id="KW-1185">Reference proteome</keyword>
<keyword evidence="1" id="KW-0472">Membrane</keyword>
<keyword evidence="1" id="KW-1133">Transmembrane helix</keyword>
<comment type="caution">
    <text evidence="2">The sequence shown here is derived from an EMBL/GenBank/DDBJ whole genome shotgun (WGS) entry which is preliminary data.</text>
</comment>
<sequence>MKVCKILAVSAVSMAVGALIYKVVSDHKDEIDSFVNEYGEFIEDDLLEEDLVEPELLIEE</sequence>
<gene>
    <name evidence="2" type="ORF">J3A84_11825</name>
</gene>
<dbReference type="EMBL" id="JAFNJU010000009">
    <property type="protein sequence ID" value="MBO1265719.1"/>
    <property type="molecule type" value="Genomic_DNA"/>
</dbReference>
<organism evidence="2 3">
    <name type="scientific">Proteiniclasticum aestuarii</name>
    <dbReference type="NCBI Taxonomy" id="2817862"/>
    <lineage>
        <taxon>Bacteria</taxon>
        <taxon>Bacillati</taxon>
        <taxon>Bacillota</taxon>
        <taxon>Clostridia</taxon>
        <taxon>Eubacteriales</taxon>
        <taxon>Clostridiaceae</taxon>
        <taxon>Proteiniclasticum</taxon>
    </lineage>
</organism>
<feature type="transmembrane region" description="Helical" evidence="1">
    <location>
        <begin position="6"/>
        <end position="24"/>
    </location>
</feature>
<dbReference type="AlphaFoldDB" id="A0A939H7N2"/>
<evidence type="ECO:0000256" key="1">
    <source>
        <dbReference type="SAM" id="Phobius"/>
    </source>
</evidence>
<dbReference type="RefSeq" id="WP_207600244.1">
    <property type="nucleotide sequence ID" value="NZ_JAFNJU010000009.1"/>
</dbReference>
<evidence type="ECO:0000313" key="2">
    <source>
        <dbReference type="EMBL" id="MBO1265719.1"/>
    </source>
</evidence>
<accession>A0A939H7N2</accession>
<evidence type="ECO:0000313" key="3">
    <source>
        <dbReference type="Proteomes" id="UP000664218"/>
    </source>
</evidence>
<proteinExistence type="predicted"/>